<organism evidence="2 4">
    <name type="scientific">Heterobasidion irregulare (strain TC 32-1)</name>
    <dbReference type="NCBI Taxonomy" id="747525"/>
    <lineage>
        <taxon>Eukaryota</taxon>
        <taxon>Fungi</taxon>
        <taxon>Dikarya</taxon>
        <taxon>Basidiomycota</taxon>
        <taxon>Agaricomycotina</taxon>
        <taxon>Agaricomycetes</taxon>
        <taxon>Russulales</taxon>
        <taxon>Bondarzewiaceae</taxon>
        <taxon>Heterobasidion</taxon>
        <taxon>Heterobasidion annosum species complex</taxon>
    </lineage>
</organism>
<name>W4JRU5_HETIT</name>
<dbReference type="Gene3D" id="3.60.10.10">
    <property type="entry name" value="Endonuclease/exonuclease/phosphatase"/>
    <property type="match status" value="1"/>
</dbReference>
<dbReference type="GO" id="GO:0003824">
    <property type="term" value="F:catalytic activity"/>
    <property type="evidence" value="ECO:0007669"/>
    <property type="project" value="InterPro"/>
</dbReference>
<dbReference type="RefSeq" id="XP_009552997.1">
    <property type="nucleotide sequence ID" value="XM_009554702.1"/>
</dbReference>
<evidence type="ECO:0000259" key="1">
    <source>
        <dbReference type="Pfam" id="PF14529"/>
    </source>
</evidence>
<keyword evidence="4" id="KW-1185">Reference proteome</keyword>
<dbReference type="EMBL" id="KI925457">
    <property type="protein sequence ID" value="ETW82410.1"/>
    <property type="molecule type" value="Genomic_DNA"/>
</dbReference>
<dbReference type="KEGG" id="hir:HETIRDRAFT_315815"/>
<protein>
    <recommendedName>
        <fullName evidence="1">Endonuclease/exonuclease/phosphatase domain-containing protein</fullName>
    </recommendedName>
</protein>
<evidence type="ECO:0000313" key="3">
    <source>
        <dbReference type="EMBL" id="ETW82410.1"/>
    </source>
</evidence>
<dbReference type="OrthoDB" id="412006at2759"/>
<dbReference type="AlphaFoldDB" id="W4JRU5"/>
<dbReference type="Proteomes" id="UP000030671">
    <property type="component" value="Unassembled WGS sequence"/>
</dbReference>
<dbReference type="GeneID" id="20671610"/>
<dbReference type="eggNOG" id="ENOG502SD12">
    <property type="taxonomic scope" value="Eukaryota"/>
</dbReference>
<dbReference type="InterPro" id="IPR036691">
    <property type="entry name" value="Endo/exonu/phosph_ase_sf"/>
</dbReference>
<feature type="non-terminal residue" evidence="2">
    <location>
        <position position="362"/>
    </location>
</feature>
<gene>
    <name evidence="3" type="ORF">HETIRDRAFT_315815</name>
    <name evidence="2" type="ORF">HETIRDRAFT_330735</name>
</gene>
<reference evidence="2 4" key="1">
    <citation type="journal article" date="2012" name="New Phytol.">
        <title>Insight into trade-off between wood decay and parasitism from the genome of a fungal forest pathogen.</title>
        <authorList>
            <person name="Olson A."/>
            <person name="Aerts A."/>
            <person name="Asiegbu F."/>
            <person name="Belbahri L."/>
            <person name="Bouzid O."/>
            <person name="Broberg A."/>
            <person name="Canback B."/>
            <person name="Coutinho P.M."/>
            <person name="Cullen D."/>
            <person name="Dalman K."/>
            <person name="Deflorio G."/>
            <person name="van Diepen L.T."/>
            <person name="Dunand C."/>
            <person name="Duplessis S."/>
            <person name="Durling M."/>
            <person name="Gonthier P."/>
            <person name="Grimwood J."/>
            <person name="Fossdal C.G."/>
            <person name="Hansson D."/>
            <person name="Henrissat B."/>
            <person name="Hietala A."/>
            <person name="Himmelstrand K."/>
            <person name="Hoffmeister D."/>
            <person name="Hogberg N."/>
            <person name="James T.Y."/>
            <person name="Karlsson M."/>
            <person name="Kohler A."/>
            <person name="Kues U."/>
            <person name="Lee Y.H."/>
            <person name="Lin Y.C."/>
            <person name="Lind M."/>
            <person name="Lindquist E."/>
            <person name="Lombard V."/>
            <person name="Lucas S."/>
            <person name="Lunden K."/>
            <person name="Morin E."/>
            <person name="Murat C."/>
            <person name="Park J."/>
            <person name="Raffaello T."/>
            <person name="Rouze P."/>
            <person name="Salamov A."/>
            <person name="Schmutz J."/>
            <person name="Solheim H."/>
            <person name="Stahlberg J."/>
            <person name="Velez H."/>
            <person name="de Vries R.P."/>
            <person name="Wiebenga A."/>
            <person name="Woodward S."/>
            <person name="Yakovlev I."/>
            <person name="Garbelotto M."/>
            <person name="Martin F."/>
            <person name="Grigoriev I.V."/>
            <person name="Stenlid J."/>
        </authorList>
    </citation>
    <scope>NUCLEOTIDE SEQUENCE [LARGE SCALE GENOMIC DNA]</scope>
    <source>
        <strain evidence="2 4">TC 32-1</strain>
    </source>
</reference>
<dbReference type="SUPFAM" id="SSF56219">
    <property type="entry name" value="DNase I-like"/>
    <property type="match status" value="1"/>
</dbReference>
<feature type="domain" description="Endonuclease/exonuclease/phosphatase" evidence="1">
    <location>
        <begin position="113"/>
        <end position="233"/>
    </location>
</feature>
<dbReference type="GeneID" id="20670260"/>
<evidence type="ECO:0000313" key="4">
    <source>
        <dbReference type="Proteomes" id="UP000030671"/>
    </source>
</evidence>
<dbReference type="STRING" id="747525.W4JRU5"/>
<accession>W4JRU5</accession>
<sequence>MLLRILCQNVNRSSVVTHTLLETQAEKYDVILLQEPYWGYLRNIPSSVSGAGEEYQGTQTHPHWTLFERGGPTRVVTYINKRLAPTQPKLCSHIVNHPDLLLVAIPQGPRLTYILNIYNDGDCSALHYLSAHLPSLPTIDVMMGDFNLHSNIWDPNCGHSDRAVTDLLDFTDNLGLILLNTEGHPTHIPHARHSVRASTVIDLIFVDGRIATSPSTSFSIDPSGRLLSDHNPLLLTIETDIEPTPRSPRIKRNSDAEKMFFAECTLEISGLYPPPPLDTINDTQALCDSIFSCIAQAFDRHASTPSCSYHAKTWWTEECSATLARYRATRSPDDKRSYRRTIRSAQRQHYDTIIRETADKKR</sequence>
<dbReference type="KEGG" id="hir:HETIRDRAFT_330735"/>
<dbReference type="InterPro" id="IPR005135">
    <property type="entry name" value="Endo/exonuclease/phosphatase"/>
</dbReference>
<dbReference type="RefSeq" id="XP_009544775.1">
    <property type="nucleotide sequence ID" value="XM_009546480.1"/>
</dbReference>
<dbReference type="HOGENOM" id="CLU_022434_1_0_1"/>
<dbReference type="EMBL" id="KI925466">
    <property type="protein sequence ID" value="ETW75601.1"/>
    <property type="molecule type" value="Genomic_DNA"/>
</dbReference>
<dbReference type="Pfam" id="PF14529">
    <property type="entry name" value="Exo_endo_phos_2"/>
    <property type="match status" value="1"/>
</dbReference>
<proteinExistence type="predicted"/>
<evidence type="ECO:0000313" key="2">
    <source>
        <dbReference type="EMBL" id="ETW75601.1"/>
    </source>
</evidence>